<reference evidence="1" key="1">
    <citation type="submission" date="2021-05" db="EMBL/GenBank/DDBJ databases">
        <authorList>
            <person name="Pan Q."/>
            <person name="Jouanno E."/>
            <person name="Zahm M."/>
            <person name="Klopp C."/>
            <person name="Cabau C."/>
            <person name="Louis A."/>
            <person name="Berthelot C."/>
            <person name="Parey E."/>
            <person name="Roest Crollius H."/>
            <person name="Montfort J."/>
            <person name="Robinson-Rechavi M."/>
            <person name="Bouchez O."/>
            <person name="Lampietro C."/>
            <person name="Lopez Roques C."/>
            <person name="Donnadieu C."/>
            <person name="Postlethwait J."/>
            <person name="Bobe J."/>
            <person name="Dillon D."/>
            <person name="Chandos A."/>
            <person name="von Hippel F."/>
            <person name="Guiguen Y."/>
        </authorList>
    </citation>
    <scope>NUCLEOTIDE SEQUENCE</scope>
    <source>
        <strain evidence="1">YG-Jan2019</strain>
    </source>
</reference>
<sequence>MSVSGKGTAGDKGGEGGSDHAGTQDGRVSACLKLCLGWVGAVGGALGVPVSVLLNLRSDQCLYTCLTLVCCPLLVRQFTVFLLLLLSLDSHLRQRMGTRFSVLVTHRRALVVVLMCWVASVITAFAQFISRNAQDTWGGAVGGLEGLGLDGPDPGNETSAPRPPPRPAPPKYNQDRSVIGRYLPYGGFLSKFYTEDFHNLTYAEIHGSHWGVCAPDTVLSPQFLVYVYGVTVFLLPLTVLLAIYLDLVCFLPRLDSAGSLKHNTSRARSLGLSLCLLVILCLPLHITHSLLLYSPGTYTPTWASSLVSILSQLYGLVPPLLFTTSRVLRPVPHTPPPGGKAVGRALCAAVWGVFPLLRGRVCPGTGV</sequence>
<evidence type="ECO:0000313" key="1">
    <source>
        <dbReference type="EMBL" id="KAJ8005273.1"/>
    </source>
</evidence>
<dbReference type="EMBL" id="CM055738">
    <property type="protein sequence ID" value="KAJ8005273.1"/>
    <property type="molecule type" value="Genomic_DNA"/>
</dbReference>
<organism evidence="1 2">
    <name type="scientific">Dallia pectoralis</name>
    <name type="common">Alaska blackfish</name>
    <dbReference type="NCBI Taxonomy" id="75939"/>
    <lineage>
        <taxon>Eukaryota</taxon>
        <taxon>Metazoa</taxon>
        <taxon>Chordata</taxon>
        <taxon>Craniata</taxon>
        <taxon>Vertebrata</taxon>
        <taxon>Euteleostomi</taxon>
        <taxon>Actinopterygii</taxon>
        <taxon>Neopterygii</taxon>
        <taxon>Teleostei</taxon>
        <taxon>Protacanthopterygii</taxon>
        <taxon>Esociformes</taxon>
        <taxon>Umbridae</taxon>
        <taxon>Dallia</taxon>
    </lineage>
</organism>
<dbReference type="Proteomes" id="UP001157502">
    <property type="component" value="Chromosome 11"/>
</dbReference>
<comment type="caution">
    <text evidence="1">The sequence shown here is derived from an EMBL/GenBank/DDBJ whole genome shotgun (WGS) entry which is preliminary data.</text>
</comment>
<accession>A0ACC2GPB5</accession>
<gene>
    <name evidence="1" type="ORF">DPEC_G00144920</name>
</gene>
<evidence type="ECO:0000313" key="2">
    <source>
        <dbReference type="Proteomes" id="UP001157502"/>
    </source>
</evidence>
<keyword evidence="2" id="KW-1185">Reference proteome</keyword>
<name>A0ACC2GPB5_DALPE</name>
<proteinExistence type="predicted"/>
<protein>
    <submittedName>
        <fullName evidence="1">Uncharacterized protein</fullName>
    </submittedName>
</protein>